<protein>
    <recommendedName>
        <fullName evidence="2">Glycosyltransferase 2-like domain-containing protein</fullName>
    </recommendedName>
</protein>
<reference evidence="4" key="1">
    <citation type="journal article" date="2019" name="Int. J. Syst. Evol. Microbiol.">
        <title>The Global Catalogue of Microorganisms (GCM) 10K type strain sequencing project: providing services to taxonomists for standard genome sequencing and annotation.</title>
        <authorList>
            <consortium name="The Broad Institute Genomics Platform"/>
            <consortium name="The Broad Institute Genome Sequencing Center for Infectious Disease"/>
            <person name="Wu L."/>
            <person name="Ma J."/>
        </authorList>
    </citation>
    <scope>NUCLEOTIDE SEQUENCE [LARGE SCALE GENOMIC DNA]</scope>
    <source>
        <strain evidence="4">CGMCC 1.12770</strain>
    </source>
</reference>
<dbReference type="EMBL" id="BMFU01000004">
    <property type="protein sequence ID" value="GGH58129.1"/>
    <property type="molecule type" value="Genomic_DNA"/>
</dbReference>
<dbReference type="Gene3D" id="3.90.550.10">
    <property type="entry name" value="Spore Coat Polysaccharide Biosynthesis Protein SpsA, Chain A"/>
    <property type="match status" value="1"/>
</dbReference>
<dbReference type="InterPro" id="IPR001173">
    <property type="entry name" value="Glyco_trans_2-like"/>
</dbReference>
<evidence type="ECO:0000256" key="1">
    <source>
        <dbReference type="SAM" id="Phobius"/>
    </source>
</evidence>
<name>A0ABQ1ZDU9_9BACL</name>
<accession>A0ABQ1ZDU9</accession>
<keyword evidence="1" id="KW-1133">Transmembrane helix</keyword>
<keyword evidence="1" id="KW-0812">Transmembrane</keyword>
<evidence type="ECO:0000259" key="2">
    <source>
        <dbReference type="Pfam" id="PF00535"/>
    </source>
</evidence>
<comment type="caution">
    <text evidence="3">The sequence shown here is derived from an EMBL/GenBank/DDBJ whole genome shotgun (WGS) entry which is preliminary data.</text>
</comment>
<dbReference type="CDD" id="cd00761">
    <property type="entry name" value="Glyco_tranf_GTA_type"/>
    <property type="match status" value="1"/>
</dbReference>
<proteinExistence type="predicted"/>
<gene>
    <name evidence="3" type="ORF">GCM10008014_30440</name>
</gene>
<dbReference type="Proteomes" id="UP000652153">
    <property type="component" value="Unassembled WGS sequence"/>
</dbReference>
<dbReference type="InterPro" id="IPR029044">
    <property type="entry name" value="Nucleotide-diphossugar_trans"/>
</dbReference>
<dbReference type="RefSeq" id="WP_188592993.1">
    <property type="nucleotide sequence ID" value="NZ_BMFU01000004.1"/>
</dbReference>
<feature type="domain" description="Glycosyltransferase 2-like" evidence="2">
    <location>
        <begin position="20"/>
        <end position="111"/>
    </location>
</feature>
<keyword evidence="4" id="KW-1185">Reference proteome</keyword>
<evidence type="ECO:0000313" key="4">
    <source>
        <dbReference type="Proteomes" id="UP000652153"/>
    </source>
</evidence>
<feature type="transmembrane region" description="Helical" evidence="1">
    <location>
        <begin position="258"/>
        <end position="280"/>
    </location>
</feature>
<evidence type="ECO:0000313" key="3">
    <source>
        <dbReference type="EMBL" id="GGH58129.1"/>
    </source>
</evidence>
<keyword evidence="1" id="KW-0472">Membrane</keyword>
<dbReference type="SUPFAM" id="SSF53448">
    <property type="entry name" value="Nucleotide-diphospho-sugar transferases"/>
    <property type="match status" value="1"/>
</dbReference>
<dbReference type="Pfam" id="PF00535">
    <property type="entry name" value="Glycos_transf_2"/>
    <property type="match status" value="1"/>
</dbReference>
<organism evidence="3 4">
    <name type="scientific">Paenibacillus silvae</name>
    <dbReference type="NCBI Taxonomy" id="1325358"/>
    <lineage>
        <taxon>Bacteria</taxon>
        <taxon>Bacillati</taxon>
        <taxon>Bacillota</taxon>
        <taxon>Bacilli</taxon>
        <taxon>Bacillales</taxon>
        <taxon>Paenibacillaceae</taxon>
        <taxon>Paenibacillus</taxon>
    </lineage>
</organism>
<sequence>MLKKLSIATCTISPQLTLTFLHSILPYIVDDQIIVILDGKEYTNEDLSRFAYENGILLITNEKNMGLSYSRNVAMEKAENEYIIFFDDDTVLIDNVIESYKIWFEKGYDLLGGPLLLPRNYPKLPNWLPEGQSALFGIHINQEKIWGGNFGYNLKKAKIKNILFQINLGRKDGQLQAGDDTTFIKEYCAKNHTEGLFRQELAIEHHINPKRYTFRYLSRRTFWQGRCEIRRKSFFNGFIKEFKRNFHSNKKKYEITKFGMGAILFSYYITGNLVEILNLARKKI</sequence>